<reference evidence="1" key="1">
    <citation type="journal article" date="2013" name="J. Plant Res.">
        <title>Effect of fungi and light on seed germination of three Opuntia species from semiarid lands of central Mexico.</title>
        <authorList>
            <person name="Delgado-Sanchez P."/>
            <person name="Jimenez-Bremont J.F."/>
            <person name="Guerrero-Gonzalez Mde L."/>
            <person name="Flores J."/>
        </authorList>
    </citation>
    <scope>NUCLEOTIDE SEQUENCE</scope>
    <source>
        <tissue evidence="1">Cladode</tissue>
    </source>
</reference>
<evidence type="ECO:0000313" key="1">
    <source>
        <dbReference type="EMBL" id="MBA4666803.1"/>
    </source>
</evidence>
<organism evidence="1">
    <name type="scientific">Opuntia streptacantha</name>
    <name type="common">Prickly pear cactus</name>
    <name type="synonym">Opuntia cardona</name>
    <dbReference type="NCBI Taxonomy" id="393608"/>
    <lineage>
        <taxon>Eukaryota</taxon>
        <taxon>Viridiplantae</taxon>
        <taxon>Streptophyta</taxon>
        <taxon>Embryophyta</taxon>
        <taxon>Tracheophyta</taxon>
        <taxon>Spermatophyta</taxon>
        <taxon>Magnoliopsida</taxon>
        <taxon>eudicotyledons</taxon>
        <taxon>Gunneridae</taxon>
        <taxon>Pentapetalae</taxon>
        <taxon>Caryophyllales</taxon>
        <taxon>Cactineae</taxon>
        <taxon>Cactaceae</taxon>
        <taxon>Opuntioideae</taxon>
        <taxon>Opuntia</taxon>
    </lineage>
</organism>
<reference evidence="1" key="2">
    <citation type="submission" date="2020-07" db="EMBL/GenBank/DDBJ databases">
        <authorList>
            <person name="Vera ALvarez R."/>
            <person name="Arias-Moreno D.M."/>
            <person name="Jimenez-Jacinto V."/>
            <person name="Jimenez-Bremont J.F."/>
            <person name="Swaminathan K."/>
            <person name="Moose S.P."/>
            <person name="Guerrero-Gonzalez M.L."/>
            <person name="Marino-Ramirez L."/>
            <person name="Landsman D."/>
            <person name="Rodriguez-Kessler M."/>
            <person name="Delgado-Sanchez P."/>
        </authorList>
    </citation>
    <scope>NUCLEOTIDE SEQUENCE</scope>
    <source>
        <tissue evidence="1">Cladode</tissue>
    </source>
</reference>
<dbReference type="InterPro" id="IPR038985">
    <property type="entry name" value="OPRN-like"/>
</dbReference>
<proteinExistence type="predicted"/>
<dbReference type="InterPro" id="IPR029159">
    <property type="entry name" value="CA109-like"/>
</dbReference>
<dbReference type="EMBL" id="GISG01232812">
    <property type="protein sequence ID" value="MBA4666807.1"/>
    <property type="molecule type" value="Transcribed_RNA"/>
</dbReference>
<accession>A0A7C9EIQ7</accession>
<dbReference type="AlphaFoldDB" id="A0A7C9EIQ7"/>
<dbReference type="EMBL" id="GISG01232805">
    <property type="protein sequence ID" value="MBA4666805.1"/>
    <property type="molecule type" value="Transcribed_RNA"/>
</dbReference>
<dbReference type="EMBL" id="GISG01232800">
    <property type="protein sequence ID" value="MBA4666802.1"/>
    <property type="molecule type" value="Transcribed_RNA"/>
</dbReference>
<name>A0A7C9EIQ7_OPUST</name>
<dbReference type="PANTHER" id="PTHR37904:SF2">
    <property type="entry name" value="OS10G0566900 PROTEIN"/>
    <property type="match status" value="1"/>
</dbReference>
<sequence length="197" mass="22475">MEAVVKKYQQKFRKVKEEMHRWEELQSRLISQFSNASSIVQRLQVIGDKKYYGSLRGVDGVEEAVLRKQLDSLETILLSINKILEDFRGIVLLLEKMVRDGRQLVKGRSQLSTGQLKQRVGVKPSLSDCLDGLSILHEMHSSEYILKTSVVCALSKLTLKMSATDLGALHQLLIDQPNIPRDEVQFIFDIIFSEEIC</sequence>
<dbReference type="PANTHER" id="PTHR37904">
    <property type="entry name" value="OS10G0566900 PROTEIN"/>
    <property type="match status" value="1"/>
</dbReference>
<dbReference type="EMBL" id="GISG01232802">
    <property type="protein sequence ID" value="MBA4666803.1"/>
    <property type="molecule type" value="Transcribed_RNA"/>
</dbReference>
<dbReference type="Pfam" id="PF15011">
    <property type="entry name" value="CA109-like"/>
    <property type="match status" value="1"/>
</dbReference>
<protein>
    <submittedName>
        <fullName evidence="1">Uncharacterized protein</fullName>
    </submittedName>
</protein>
<dbReference type="EMBL" id="GISG01232804">
    <property type="protein sequence ID" value="MBA4666804.1"/>
    <property type="molecule type" value="Transcribed_RNA"/>
</dbReference>
<dbReference type="EMBL" id="GISG01232808">
    <property type="protein sequence ID" value="MBA4666806.1"/>
    <property type="molecule type" value="Transcribed_RNA"/>
</dbReference>